<evidence type="ECO:0000313" key="3">
    <source>
        <dbReference type="Proteomes" id="UP001162972"/>
    </source>
</evidence>
<dbReference type="PANTHER" id="PTHR31286">
    <property type="entry name" value="GLYCINE-RICH CELL WALL STRUCTURAL PROTEIN 1.8-LIKE"/>
    <property type="match status" value="1"/>
</dbReference>
<protein>
    <recommendedName>
        <fullName evidence="4">DUF4283 domain-containing protein</fullName>
    </recommendedName>
</protein>
<feature type="compositionally biased region" description="Basic residues" evidence="1">
    <location>
        <begin position="219"/>
        <end position="231"/>
    </location>
</feature>
<dbReference type="EMBL" id="JAPFFJ010000010">
    <property type="protein sequence ID" value="KAJ6418481.1"/>
    <property type="molecule type" value="Genomic_DNA"/>
</dbReference>
<proteinExistence type="predicted"/>
<dbReference type="PANTHER" id="PTHR31286:SF99">
    <property type="entry name" value="DUF4283 DOMAIN-CONTAINING PROTEIN"/>
    <property type="match status" value="1"/>
</dbReference>
<organism evidence="2 3">
    <name type="scientific">Salix udensis</name>
    <dbReference type="NCBI Taxonomy" id="889485"/>
    <lineage>
        <taxon>Eukaryota</taxon>
        <taxon>Viridiplantae</taxon>
        <taxon>Streptophyta</taxon>
        <taxon>Embryophyta</taxon>
        <taxon>Tracheophyta</taxon>
        <taxon>Spermatophyta</taxon>
        <taxon>Magnoliopsida</taxon>
        <taxon>eudicotyledons</taxon>
        <taxon>Gunneridae</taxon>
        <taxon>Pentapetalae</taxon>
        <taxon>rosids</taxon>
        <taxon>fabids</taxon>
        <taxon>Malpighiales</taxon>
        <taxon>Salicaceae</taxon>
        <taxon>Saliceae</taxon>
        <taxon>Salix</taxon>
    </lineage>
</organism>
<comment type="caution">
    <text evidence="2">The sequence shown here is derived from an EMBL/GenBank/DDBJ whole genome shotgun (WGS) entry which is preliminary data.</text>
</comment>
<sequence>MAASMVGKPLACDEATLQGSRLEYARVCIEIDATMPLVHRFQVASSLTESPITIDVSYEWKPSRCNSCKVFGHSCKAQEEKTSEDKEKKDKEKSVDKGKSQVMPTAEMPSKVPDQRNLAMVIREEDPSSSSKDSQQVVITKVTDAGGKTVELTQDKYEGGLNRKDKQKLICVETQPNCVESKLDSVATGTVSRGKEVETSGSSTSGGQSHNGISTLSPKHAKKRKGGRKKKEAQSPR</sequence>
<name>A0AAD6P752_9ROSI</name>
<dbReference type="AlphaFoldDB" id="A0AAD6P752"/>
<dbReference type="Proteomes" id="UP001162972">
    <property type="component" value="Chromosome 12"/>
</dbReference>
<feature type="compositionally biased region" description="Low complexity" evidence="1">
    <location>
        <begin position="199"/>
        <end position="208"/>
    </location>
</feature>
<dbReference type="InterPro" id="IPR040256">
    <property type="entry name" value="At4g02000-like"/>
</dbReference>
<evidence type="ECO:0000256" key="1">
    <source>
        <dbReference type="SAM" id="MobiDB-lite"/>
    </source>
</evidence>
<accession>A0AAD6P752</accession>
<feature type="region of interest" description="Disordered" evidence="1">
    <location>
        <begin position="79"/>
        <end position="113"/>
    </location>
</feature>
<gene>
    <name evidence="2" type="ORF">OIU84_001775</name>
</gene>
<feature type="region of interest" description="Disordered" evidence="1">
    <location>
        <begin position="181"/>
        <end position="237"/>
    </location>
</feature>
<reference evidence="2 3" key="1">
    <citation type="journal article" date="2023" name="Int. J. Mol. Sci.">
        <title>De Novo Assembly and Annotation of 11 Diverse Shrub Willow (Salix) Genomes Reveals Novel Gene Organization in Sex-Linked Regions.</title>
        <authorList>
            <person name="Hyden B."/>
            <person name="Feng K."/>
            <person name="Yates T.B."/>
            <person name="Jawdy S."/>
            <person name="Cereghino C."/>
            <person name="Smart L.B."/>
            <person name="Muchero W."/>
        </authorList>
    </citation>
    <scope>NUCLEOTIDE SEQUENCE [LARGE SCALE GENOMIC DNA]</scope>
    <source>
        <tissue evidence="2">Shoot tip</tissue>
    </source>
</reference>
<keyword evidence="3" id="KW-1185">Reference proteome</keyword>
<feature type="compositionally biased region" description="Basic and acidic residues" evidence="1">
    <location>
        <begin position="79"/>
        <end position="99"/>
    </location>
</feature>
<evidence type="ECO:0008006" key="4">
    <source>
        <dbReference type="Google" id="ProtNLM"/>
    </source>
</evidence>
<evidence type="ECO:0000313" key="2">
    <source>
        <dbReference type="EMBL" id="KAJ6418481.1"/>
    </source>
</evidence>